<dbReference type="GO" id="GO:0005739">
    <property type="term" value="C:mitochondrion"/>
    <property type="evidence" value="ECO:0007669"/>
    <property type="project" value="TreeGrafter"/>
</dbReference>
<protein>
    <recommendedName>
        <fullName evidence="2">Mitochondrial fission process protein 1</fullName>
    </recommendedName>
    <alternativeName>
        <fullName evidence="3">Mitochondrial 18 kDa protein</fullName>
    </alternativeName>
</protein>
<keyword evidence="4" id="KW-0812">Transmembrane</keyword>
<feature type="transmembrane region" description="Helical" evidence="4">
    <location>
        <begin position="82"/>
        <end position="100"/>
    </location>
</feature>
<evidence type="ECO:0000256" key="1">
    <source>
        <dbReference type="ARBA" id="ARBA00009224"/>
    </source>
</evidence>
<evidence type="ECO:0000256" key="2">
    <source>
        <dbReference type="ARBA" id="ARBA00017835"/>
    </source>
</evidence>
<accession>B5M0R3</accession>
<dbReference type="AlphaFoldDB" id="B5M0R3"/>
<dbReference type="PANTHER" id="PTHR11001">
    <property type="entry name" value="MITOCHONDRIAL FISSION PROCESS PROTEIN 1"/>
    <property type="match status" value="1"/>
</dbReference>
<sequence length="155" mass="17167">MGVNSNEIDIFRDSPVRYLGYANEVGEAFRSLVKKVFVHASYGVAIAYVLVDTGDKAKKQYDKPELLGGGVRPAFVAAGDTLLWQMFASVIIPGLTINRICWATAQGLKAAKFPRSPARLWAPTIIGLASIPLIIHPIDNFVHMLMDKSYRKYVR</sequence>
<dbReference type="EMBL" id="EU930249">
    <property type="protein sequence ID" value="ACH56877.1"/>
    <property type="molecule type" value="mRNA"/>
</dbReference>
<feature type="transmembrane region" description="Helical" evidence="4">
    <location>
        <begin position="120"/>
        <end position="138"/>
    </location>
</feature>
<reference evidence="5" key="1">
    <citation type="journal article" date="2009" name="J. Proteome Res.">
        <title>Insight into the sialome of the Black Fly, Simulium vittatum.</title>
        <authorList>
            <person name="Andersen J.F."/>
            <person name="Pham V.M."/>
            <person name="Meng Z."/>
            <person name="Champagne D.E."/>
            <person name="Ribeiro J.M."/>
        </authorList>
    </citation>
    <scope>NUCLEOTIDE SEQUENCE</scope>
    <source>
        <tissue evidence="5">Salivary glands</tissue>
    </source>
</reference>
<proteinExistence type="evidence at transcript level"/>
<comment type="similarity">
    <text evidence="1">Belongs to the MTFP1 family.</text>
</comment>
<dbReference type="PANTHER" id="PTHR11001:SF2">
    <property type="entry name" value="MITOCHONDRIAL FISSION PROCESS PROTEIN 1"/>
    <property type="match status" value="1"/>
</dbReference>
<evidence type="ECO:0000313" key="5">
    <source>
        <dbReference type="EMBL" id="ACH56877.1"/>
    </source>
</evidence>
<keyword evidence="4" id="KW-0472">Membrane</keyword>
<name>B5M0R3_SIMVI</name>
<dbReference type="Pfam" id="PF10558">
    <property type="entry name" value="MTP18"/>
    <property type="match status" value="2"/>
</dbReference>
<dbReference type="InterPro" id="IPR019560">
    <property type="entry name" value="Mitochondrial_18_kDa_protein"/>
</dbReference>
<keyword evidence="4" id="KW-1133">Transmembrane helix</keyword>
<organism evidence="5">
    <name type="scientific">Simulium vittatum</name>
    <name type="common">Striped black fly</name>
    <dbReference type="NCBI Taxonomy" id="7192"/>
    <lineage>
        <taxon>Eukaryota</taxon>
        <taxon>Metazoa</taxon>
        <taxon>Ecdysozoa</taxon>
        <taxon>Arthropoda</taxon>
        <taxon>Hexapoda</taxon>
        <taxon>Insecta</taxon>
        <taxon>Pterygota</taxon>
        <taxon>Neoptera</taxon>
        <taxon>Endopterygota</taxon>
        <taxon>Diptera</taxon>
        <taxon>Nematocera</taxon>
        <taxon>Chironomoidea</taxon>
        <taxon>Simuliidae</taxon>
        <taxon>Simulium</taxon>
    </lineage>
</organism>
<evidence type="ECO:0000256" key="3">
    <source>
        <dbReference type="ARBA" id="ARBA00029631"/>
    </source>
</evidence>
<dbReference type="GO" id="GO:0000266">
    <property type="term" value="P:mitochondrial fission"/>
    <property type="evidence" value="ECO:0007669"/>
    <property type="project" value="TreeGrafter"/>
</dbReference>
<evidence type="ECO:0000256" key="4">
    <source>
        <dbReference type="SAM" id="Phobius"/>
    </source>
</evidence>